<dbReference type="GO" id="GO:0030246">
    <property type="term" value="F:carbohydrate binding"/>
    <property type="evidence" value="ECO:0007669"/>
    <property type="project" value="InterPro"/>
</dbReference>
<evidence type="ECO:0000256" key="2">
    <source>
        <dbReference type="ARBA" id="ARBA00023136"/>
    </source>
</evidence>
<dbReference type="InterPro" id="IPR037066">
    <property type="entry name" value="Plug_dom_sf"/>
</dbReference>
<dbReference type="RefSeq" id="WP_147921231.1">
    <property type="nucleotide sequence ID" value="NZ_VRTY01000023.1"/>
</dbReference>
<evidence type="ECO:0000256" key="1">
    <source>
        <dbReference type="ARBA" id="ARBA00004442"/>
    </source>
</evidence>
<keyword evidence="2" id="KW-0472">Membrane</keyword>
<feature type="region of interest" description="Disordered" evidence="4">
    <location>
        <begin position="797"/>
        <end position="816"/>
    </location>
</feature>
<dbReference type="PANTHER" id="PTHR40980">
    <property type="entry name" value="PLUG DOMAIN-CONTAINING PROTEIN"/>
    <property type="match status" value="1"/>
</dbReference>
<dbReference type="SUPFAM" id="SSF56935">
    <property type="entry name" value="Porins"/>
    <property type="match status" value="1"/>
</dbReference>
<dbReference type="EMBL" id="VRTY01000023">
    <property type="protein sequence ID" value="TXK48641.1"/>
    <property type="molecule type" value="Genomic_DNA"/>
</dbReference>
<dbReference type="PANTHER" id="PTHR40980:SF4">
    <property type="entry name" value="TONB-DEPENDENT RECEPTOR-LIKE BETA-BARREL DOMAIN-CONTAINING PROTEIN"/>
    <property type="match status" value="1"/>
</dbReference>
<gene>
    <name evidence="7" type="ORF">FVR03_08050</name>
</gene>
<feature type="chain" id="PRO_5023065000" evidence="5">
    <location>
        <begin position="20"/>
        <end position="816"/>
    </location>
</feature>
<evidence type="ECO:0000256" key="3">
    <source>
        <dbReference type="ARBA" id="ARBA00023237"/>
    </source>
</evidence>
<keyword evidence="3" id="KW-0998">Cell outer membrane</keyword>
<dbReference type="Pfam" id="PF14905">
    <property type="entry name" value="OMP_b-brl_3"/>
    <property type="match status" value="1"/>
</dbReference>
<dbReference type="Gene3D" id="2.40.170.20">
    <property type="entry name" value="TonB-dependent receptor, beta-barrel domain"/>
    <property type="match status" value="1"/>
</dbReference>
<feature type="compositionally biased region" description="Gly residues" evidence="4">
    <location>
        <begin position="806"/>
        <end position="816"/>
    </location>
</feature>
<dbReference type="Gene3D" id="2.170.130.10">
    <property type="entry name" value="TonB-dependent receptor, plug domain"/>
    <property type="match status" value="1"/>
</dbReference>
<proteinExistence type="predicted"/>
<evidence type="ECO:0000313" key="8">
    <source>
        <dbReference type="Proteomes" id="UP000321926"/>
    </source>
</evidence>
<evidence type="ECO:0000313" key="7">
    <source>
        <dbReference type="EMBL" id="TXK48641.1"/>
    </source>
</evidence>
<keyword evidence="5" id="KW-0732">Signal</keyword>
<evidence type="ECO:0000256" key="4">
    <source>
        <dbReference type="SAM" id="MobiDB-lite"/>
    </source>
</evidence>
<protein>
    <submittedName>
        <fullName evidence="7">TonB-dependent receptor</fullName>
    </submittedName>
</protein>
<dbReference type="OrthoDB" id="905812at2"/>
<keyword evidence="7" id="KW-0675">Receptor</keyword>
<feature type="domain" description="Outer membrane protein beta-barrel" evidence="6">
    <location>
        <begin position="381"/>
        <end position="784"/>
    </location>
</feature>
<accession>A0A5C8KAC9</accession>
<dbReference type="Proteomes" id="UP000321926">
    <property type="component" value="Unassembled WGS sequence"/>
</dbReference>
<dbReference type="InterPro" id="IPR036942">
    <property type="entry name" value="Beta-barrel_TonB_sf"/>
</dbReference>
<reference evidence="7 8" key="1">
    <citation type="submission" date="2019-08" db="EMBL/GenBank/DDBJ databases">
        <authorList>
            <person name="Shi S."/>
        </authorList>
    </citation>
    <scope>NUCLEOTIDE SEQUENCE [LARGE SCALE GENOMIC DNA]</scope>
    <source>
        <strain evidence="7 8">GY10130</strain>
    </source>
</reference>
<comment type="caution">
    <text evidence="7">The sequence shown here is derived from an EMBL/GenBank/DDBJ whole genome shotgun (WGS) entry which is preliminary data.</text>
</comment>
<dbReference type="GO" id="GO:0009279">
    <property type="term" value="C:cell outer membrane"/>
    <property type="evidence" value="ECO:0007669"/>
    <property type="project" value="UniProtKB-SubCell"/>
</dbReference>
<evidence type="ECO:0000259" key="6">
    <source>
        <dbReference type="Pfam" id="PF14905"/>
    </source>
</evidence>
<keyword evidence="8" id="KW-1185">Reference proteome</keyword>
<organism evidence="7 8">
    <name type="scientific">Pontibacter qinzhouensis</name>
    <dbReference type="NCBI Taxonomy" id="2603253"/>
    <lineage>
        <taxon>Bacteria</taxon>
        <taxon>Pseudomonadati</taxon>
        <taxon>Bacteroidota</taxon>
        <taxon>Cytophagia</taxon>
        <taxon>Cytophagales</taxon>
        <taxon>Hymenobacteraceae</taxon>
        <taxon>Pontibacter</taxon>
    </lineage>
</organism>
<sequence>MKHAVLLALLCLYFSFKLAAQAPTAANGTVKGIVQDSATLSAQPYVTVLLREQGKEQPLKSTFSGDNGAFEFTGLAFGKYEILLTSVGFKNKLVPLAELTEAHQKIDLGKLFISSSANQLKEVQVTAEKLLIVQDIDKLTYNVEADPENQTMTALDMLRKVPLLTVDAEDNIQLNGSSSYRVLVNGKNSSLFVRNPKDVFKSMPANSIKSIEVITNPPAKYEAEGVGGIINIITHKKSINGYNGSLNGSLGSPQNANAGGYLTAKHNKFGLSAYYGNNYYSNPTNRSYMLRREASLAELEQIGTTQNEGTFQYLSTELSYEPDTLNLLTASFSTNMSNGSNFSFLDVDWRSSLGQLEQAYSRNINSQYNWSGSDLGLDYQHTFKRHKEQLLTLSYKLNTSRDGNLADIDNQALQNYTSSFSTTENDGKAREQTMQADYVHPIKKQTVELGIKAILRDNSSDYYYRIRQESGFFEEVPALSNSFEYSQDIYAAYTSVSLRKDSWGLKLGARLEQTKVAANFETSGTFAEQDYFNLIPNVTLSRKLKGMASVKLSYTQRIQRPSLWYINPYINVIDSTNISFGNPYLLPATSNVFTLAYNTFVKGSSINASLSHTFTNSSIQQYTTLGDDRITRTTFGNIGQNSTTGLYLSGNSTFFKKLSMNLNGTLNYVQLESMLAGNLIRNSGLTANFYSNASYMFEKNWRLSGNFGLNSPRVMLQGRSGGYAYHSFSLSKQFLKDNKATITGSISSPFQKNRRWFSEINDPAFYQMSESYFYMRRFNISFNYRFGKLKGDIARKKRGISNDDQSGGGEQKSGGN</sequence>
<comment type="subcellular location">
    <subcellularLocation>
        <location evidence="1">Cell outer membrane</location>
    </subcellularLocation>
</comment>
<dbReference type="SUPFAM" id="SSF49452">
    <property type="entry name" value="Starch-binding domain-like"/>
    <property type="match status" value="1"/>
</dbReference>
<dbReference type="AlphaFoldDB" id="A0A5C8KAC9"/>
<dbReference type="InterPro" id="IPR013784">
    <property type="entry name" value="Carb-bd-like_fold"/>
</dbReference>
<dbReference type="InterPro" id="IPR041700">
    <property type="entry name" value="OMP_b-brl_3"/>
</dbReference>
<evidence type="ECO:0000256" key="5">
    <source>
        <dbReference type="SAM" id="SignalP"/>
    </source>
</evidence>
<name>A0A5C8KAC9_9BACT</name>
<feature type="signal peptide" evidence="5">
    <location>
        <begin position="1"/>
        <end position="19"/>
    </location>
</feature>